<dbReference type="GO" id="GO:0004776">
    <property type="term" value="F:succinate-CoA ligase (GDP-forming) activity"/>
    <property type="evidence" value="ECO:0007669"/>
    <property type="project" value="TreeGrafter"/>
</dbReference>
<dbReference type="AlphaFoldDB" id="A0A7Y9EXR9"/>
<name>A0A7Y9EXR9_9ACTN</name>
<dbReference type="EMBL" id="JACCBE010000001">
    <property type="protein sequence ID" value="NYD55918.1"/>
    <property type="molecule type" value="Genomic_DNA"/>
</dbReference>
<organism evidence="3 4">
    <name type="scientific">Nocardioides marinisabuli</name>
    <dbReference type="NCBI Taxonomy" id="419476"/>
    <lineage>
        <taxon>Bacteria</taxon>
        <taxon>Bacillati</taxon>
        <taxon>Actinomycetota</taxon>
        <taxon>Actinomycetes</taxon>
        <taxon>Propionibacteriales</taxon>
        <taxon>Nocardioidaceae</taxon>
        <taxon>Nocardioides</taxon>
    </lineage>
</organism>
<dbReference type="SUPFAM" id="SSF52210">
    <property type="entry name" value="Succinyl-CoA synthetase domains"/>
    <property type="match status" value="2"/>
</dbReference>
<evidence type="ECO:0000313" key="3">
    <source>
        <dbReference type="EMBL" id="NYD55918.1"/>
    </source>
</evidence>
<dbReference type="GO" id="GO:0009361">
    <property type="term" value="C:succinate-CoA ligase complex (ADP-forming)"/>
    <property type="evidence" value="ECO:0007669"/>
    <property type="project" value="TreeGrafter"/>
</dbReference>
<evidence type="ECO:0000313" key="4">
    <source>
        <dbReference type="Proteomes" id="UP000516957"/>
    </source>
</evidence>
<dbReference type="Gene3D" id="3.40.50.261">
    <property type="entry name" value="Succinyl-CoA synthetase domains"/>
    <property type="match status" value="2"/>
</dbReference>
<dbReference type="InterPro" id="IPR016102">
    <property type="entry name" value="Succinyl-CoA_synth-like"/>
</dbReference>
<dbReference type="Proteomes" id="UP000516957">
    <property type="component" value="Unassembled WGS sequence"/>
</dbReference>
<comment type="caution">
    <text evidence="3">The sequence shown here is derived from an EMBL/GenBank/DDBJ whole genome shotgun (WGS) entry which is preliminary data.</text>
</comment>
<evidence type="ECO:0000256" key="1">
    <source>
        <dbReference type="SAM" id="MobiDB-lite"/>
    </source>
</evidence>
<protein>
    <submittedName>
        <fullName evidence="3">FdrA protein</fullName>
    </submittedName>
</protein>
<feature type="domain" description="ATP-citrate synthase/succinyl-CoA ligase C-terminal" evidence="2">
    <location>
        <begin position="333"/>
        <end position="446"/>
    </location>
</feature>
<feature type="region of interest" description="Disordered" evidence="1">
    <location>
        <begin position="98"/>
        <end position="118"/>
    </location>
</feature>
<feature type="compositionally biased region" description="Low complexity" evidence="1">
    <location>
        <begin position="98"/>
        <end position="112"/>
    </location>
</feature>
<dbReference type="Pfam" id="PF00549">
    <property type="entry name" value="Ligase_CoA"/>
    <property type="match status" value="1"/>
</dbReference>
<dbReference type="Gene3D" id="3.40.50.720">
    <property type="entry name" value="NAD(P)-binding Rossmann-like Domain"/>
    <property type="match status" value="1"/>
</dbReference>
<reference evidence="3 4" key="1">
    <citation type="submission" date="2020-07" db="EMBL/GenBank/DDBJ databases">
        <title>Sequencing the genomes of 1000 actinobacteria strains.</title>
        <authorList>
            <person name="Klenk H.-P."/>
        </authorList>
    </citation>
    <scope>NUCLEOTIDE SEQUENCE [LARGE SCALE GENOMIC DNA]</scope>
    <source>
        <strain evidence="3 4">DSM 18965</strain>
    </source>
</reference>
<dbReference type="RefSeq" id="WP_179613877.1">
    <property type="nucleotide sequence ID" value="NZ_CP059163.1"/>
</dbReference>
<dbReference type="GO" id="GO:0006099">
    <property type="term" value="P:tricarboxylic acid cycle"/>
    <property type="evidence" value="ECO:0007669"/>
    <property type="project" value="TreeGrafter"/>
</dbReference>
<dbReference type="GO" id="GO:0004775">
    <property type="term" value="F:succinate-CoA ligase (ADP-forming) activity"/>
    <property type="evidence" value="ECO:0007669"/>
    <property type="project" value="TreeGrafter"/>
</dbReference>
<dbReference type="InterPro" id="IPR005811">
    <property type="entry name" value="SUCC_ACL_C"/>
</dbReference>
<proteinExistence type="predicted"/>
<dbReference type="PANTHER" id="PTHR11117:SF24">
    <property type="entry name" value="PROTEIN FDRA"/>
    <property type="match status" value="1"/>
</dbReference>
<accession>A0A7Y9EXR9</accession>
<dbReference type="GO" id="GO:0005829">
    <property type="term" value="C:cytosol"/>
    <property type="evidence" value="ECO:0007669"/>
    <property type="project" value="TreeGrafter"/>
</dbReference>
<keyword evidence="4" id="KW-1185">Reference proteome</keyword>
<sequence length="470" mass="47473">MTRPPHQHVEVRSAYADSVALLQVSRTVAALPGVAAAQVAMATPLNLDVLAGMGFEVPDDAGPNDMVVALRLVDGDPTTLEAAVAGVDAALRALRSARPAAAGAQAPPRTTASALRGADPGDPVLVSVPGASAAVEAADALAAGHDVMIFSDNVPLEHEVALKRAAAERGLLVMGPDCGTAVLDGVGLGFANVTRPGPVGVVAASGTGCQQLLALLDHAGVGVSWALGVGGRDLGRAVGGLATREALRRLDADPGVERIVLVSKPPDDEVAAALASYAATLGTPVQLALLGPGLPDLTAVAEQVLADLGVPVPQWPVAGEVHREVRGELLVGLFAGGTLAQETELLCRQAGVPHEVVDLGDDELTHGRAHPMIDPTLRLERLVGALEHPHTGVVQVDVVLGHGADPDPAATLVPALAEAARPVVVSLVGTAADPQDLLAQRTALARVAEVHLSNAGATRRAIGLLTGGAR</sequence>
<gene>
    <name evidence="3" type="ORF">BKA08_000156</name>
</gene>
<dbReference type="PANTHER" id="PTHR11117">
    <property type="entry name" value="SUCCINYL-COA LIGASE SUBUNIT ALPHA"/>
    <property type="match status" value="1"/>
</dbReference>
<evidence type="ECO:0000259" key="2">
    <source>
        <dbReference type="Pfam" id="PF00549"/>
    </source>
</evidence>